<protein>
    <submittedName>
        <fullName evidence="2">Uncharacterized protein</fullName>
    </submittedName>
</protein>
<dbReference type="RefSeq" id="XP_014181078.1">
    <property type="nucleotide sequence ID" value="XM_014325603.1"/>
</dbReference>
<sequence>MKFFAVAAALVASVATVMADPIDPNSVDKCLVQGVIDIGNEIGCLNKDDLNGSIKCGCQKDHQDLINRGIAYLNQHCPDKVKPETFDLFNRLCAEGISGNSLPDGVHWP</sequence>
<name>J5QYU7_TRIAS</name>
<evidence type="ECO:0000313" key="2">
    <source>
        <dbReference type="EMBL" id="EJT49828.1"/>
    </source>
</evidence>
<keyword evidence="1" id="KW-0732">Signal</keyword>
<dbReference type="Proteomes" id="UP000002748">
    <property type="component" value="Unassembled WGS sequence"/>
</dbReference>
<dbReference type="AlphaFoldDB" id="J5QYU7"/>
<evidence type="ECO:0000256" key="1">
    <source>
        <dbReference type="SAM" id="SignalP"/>
    </source>
</evidence>
<accession>J5QYU7</accession>
<proteinExistence type="predicted"/>
<organism evidence="2 3">
    <name type="scientific">Trichosporon asahii var. asahii (strain ATCC 90039 / CBS 2479 / JCM 2466 / KCTC 7840 / NBRC 103889/ NCYC 2677 / UAMH 7654)</name>
    <name type="common">Yeast</name>
    <dbReference type="NCBI Taxonomy" id="1186058"/>
    <lineage>
        <taxon>Eukaryota</taxon>
        <taxon>Fungi</taxon>
        <taxon>Dikarya</taxon>
        <taxon>Basidiomycota</taxon>
        <taxon>Agaricomycotina</taxon>
        <taxon>Tremellomycetes</taxon>
        <taxon>Trichosporonales</taxon>
        <taxon>Trichosporonaceae</taxon>
        <taxon>Trichosporon</taxon>
    </lineage>
</organism>
<comment type="caution">
    <text evidence="2">The sequence shown here is derived from an EMBL/GenBank/DDBJ whole genome shotgun (WGS) entry which is preliminary data.</text>
</comment>
<dbReference type="KEGG" id="tasa:A1Q1_00980"/>
<dbReference type="HOGENOM" id="CLU_2308030_0_0_1"/>
<gene>
    <name evidence="2" type="ORF">A1Q1_00980</name>
</gene>
<dbReference type="VEuPathDB" id="FungiDB:A1Q1_00980"/>
<reference evidence="2 3" key="1">
    <citation type="journal article" date="2012" name="Eukaryot. Cell">
        <title>Draft genome sequence of CBS 2479, the standard type strain of Trichosporon asahii.</title>
        <authorList>
            <person name="Yang R.Y."/>
            <person name="Li H.T."/>
            <person name="Zhu H."/>
            <person name="Zhou G.P."/>
            <person name="Wang M."/>
            <person name="Wang L."/>
        </authorList>
    </citation>
    <scope>NUCLEOTIDE SEQUENCE [LARGE SCALE GENOMIC DNA]</scope>
    <source>
        <strain evidence="3">ATCC 90039 / CBS 2479 / JCM 2466 / KCTC 7840 / NCYC 2677 / UAMH 7654</strain>
    </source>
</reference>
<feature type="signal peptide" evidence="1">
    <location>
        <begin position="1"/>
        <end position="19"/>
    </location>
</feature>
<evidence type="ECO:0000313" key="3">
    <source>
        <dbReference type="Proteomes" id="UP000002748"/>
    </source>
</evidence>
<dbReference type="EMBL" id="ALBS01000145">
    <property type="protein sequence ID" value="EJT49828.1"/>
    <property type="molecule type" value="Genomic_DNA"/>
</dbReference>
<dbReference type="GeneID" id="25984494"/>
<feature type="chain" id="PRO_5003785333" evidence="1">
    <location>
        <begin position="20"/>
        <end position="109"/>
    </location>
</feature>